<dbReference type="Pfam" id="PF00171">
    <property type="entry name" value="Aldedh"/>
    <property type="match status" value="1"/>
</dbReference>
<sequence>MNSATDLVPSIDPRSGAVRQHFPATDPHEIAEYVQRAQASARWLVDLGRVGRADLLDDFAAELERRESAILEIGDAETALGVPRLRGELARTCFQLRFQGEVAREGSYLGASIEHAGVTALGPRPDIRLTRAPVGPVAVFSASNFPLAFSVAGGDTASAIAAGCPVIVKGHSAHPALSVEVASAMKAVLDRRGAPAGVLQLALGRSAGRALVTDPGIAAVGFTGSVEGGRALFDLAGSRERPIPFFGELGSVNPFVVTARAAQEKADEIATGLCASLTGSVGQLCTRPGVVFLPDDDGGRALFSRLVRLLEEVPPAYMLTEAMASSFRTRTVAMAELEPLTTLHGEIGPGPTVRPAIIETAISALMSEDTALLREEVFGPFAQVCFYSSTDEVRRALRTLPDALTGTVFSGSSDDGLKPIVEAMESRSGRVIFDGFPTGVAVTWGMHHGGSYPASTSAFTSVGAAAIQRWLRPIAYQNAPEEILPEELRDRGVVVIPTRIDGVLVTPPR</sequence>
<keyword evidence="1" id="KW-0560">Oxidoreductase</keyword>
<dbReference type="Gene3D" id="3.40.309.10">
    <property type="entry name" value="Aldehyde Dehydrogenase, Chain A, domain 2"/>
    <property type="match status" value="1"/>
</dbReference>
<evidence type="ECO:0000259" key="2">
    <source>
        <dbReference type="Pfam" id="PF00171"/>
    </source>
</evidence>
<evidence type="ECO:0000313" key="4">
    <source>
        <dbReference type="Proteomes" id="UP001324533"/>
    </source>
</evidence>
<dbReference type="CDD" id="cd07129">
    <property type="entry name" value="ALDH_KGSADH"/>
    <property type="match status" value="1"/>
</dbReference>
<gene>
    <name evidence="3" type="ORF">T9R20_01615</name>
</gene>
<reference evidence="3 4" key="1">
    <citation type="submission" date="2023-06" db="EMBL/GenBank/DDBJ databases">
        <title>Rock-solubilizing bacteria, Microbacterium invictum, promotes re-establishment of vegetation in rocky wasteland by accelerating rock bio-weathering and reshaping soil bacterial community.</title>
        <authorList>
            <person name="Liu C."/>
        </authorList>
    </citation>
    <scope>NUCLEOTIDE SEQUENCE [LARGE SCALE GENOMIC DNA]</scope>
    <source>
        <strain evidence="3 4">X-18</strain>
    </source>
</reference>
<dbReference type="Proteomes" id="UP001324533">
    <property type="component" value="Chromosome"/>
</dbReference>
<dbReference type="InterPro" id="IPR016163">
    <property type="entry name" value="Ald_DH_C"/>
</dbReference>
<dbReference type="InterPro" id="IPR015590">
    <property type="entry name" value="Aldehyde_DH_dom"/>
</dbReference>
<organism evidence="3 4">
    <name type="scientific">Microbacterium invictum</name>
    <dbReference type="NCBI Taxonomy" id="515415"/>
    <lineage>
        <taxon>Bacteria</taxon>
        <taxon>Bacillati</taxon>
        <taxon>Actinomycetota</taxon>
        <taxon>Actinomycetes</taxon>
        <taxon>Micrococcales</taxon>
        <taxon>Microbacteriaceae</taxon>
        <taxon>Microbacterium</taxon>
    </lineage>
</organism>
<dbReference type="RefSeq" id="WP_322410817.1">
    <property type="nucleotide sequence ID" value="NZ_CP139779.1"/>
</dbReference>
<accession>A0ABZ0VEV0</accession>
<dbReference type="Gene3D" id="3.40.605.10">
    <property type="entry name" value="Aldehyde Dehydrogenase, Chain A, domain 1"/>
    <property type="match status" value="1"/>
</dbReference>
<evidence type="ECO:0000313" key="3">
    <source>
        <dbReference type="EMBL" id="WQB70680.1"/>
    </source>
</evidence>
<keyword evidence="4" id="KW-1185">Reference proteome</keyword>
<dbReference type="SUPFAM" id="SSF53720">
    <property type="entry name" value="ALDH-like"/>
    <property type="match status" value="1"/>
</dbReference>
<dbReference type="InterPro" id="IPR016162">
    <property type="entry name" value="Ald_DH_N"/>
</dbReference>
<feature type="domain" description="Aldehyde dehydrogenase" evidence="2">
    <location>
        <begin position="6"/>
        <end position="443"/>
    </location>
</feature>
<protein>
    <submittedName>
        <fullName evidence="3">Aldehyde dehydrogenase (NADP(+))</fullName>
    </submittedName>
</protein>
<evidence type="ECO:0000256" key="1">
    <source>
        <dbReference type="ARBA" id="ARBA00023002"/>
    </source>
</evidence>
<dbReference type="InterPro" id="IPR050740">
    <property type="entry name" value="Aldehyde_DH_Superfamily"/>
</dbReference>
<dbReference type="EMBL" id="CP139779">
    <property type="protein sequence ID" value="WQB70680.1"/>
    <property type="molecule type" value="Genomic_DNA"/>
</dbReference>
<proteinExistence type="predicted"/>
<dbReference type="InterPro" id="IPR044151">
    <property type="entry name" value="ALDH_KGSADH"/>
</dbReference>
<dbReference type="PANTHER" id="PTHR43353">
    <property type="entry name" value="SUCCINATE-SEMIALDEHYDE DEHYDROGENASE, MITOCHONDRIAL"/>
    <property type="match status" value="1"/>
</dbReference>
<dbReference type="InterPro" id="IPR016161">
    <property type="entry name" value="Ald_DH/histidinol_DH"/>
</dbReference>
<dbReference type="PANTHER" id="PTHR43353:SF3">
    <property type="entry name" value="ALDEHYDE DEHYDROGENASE-RELATED"/>
    <property type="match status" value="1"/>
</dbReference>
<name>A0ABZ0VEV0_9MICO</name>